<name>A0A0F9IUM5_9ZZZZ</name>
<comment type="caution">
    <text evidence="2">The sequence shown here is derived from an EMBL/GenBank/DDBJ whole genome shotgun (WGS) entry which is preliminary data.</text>
</comment>
<sequence>MTSSTSSSEAPDDGARFRFPWAFLVALLVGLGIEAALAFVVPGRTKYPKVPYRRFYAPGRVPSFEESITQWQVHQALNVAGPQDIILLGDSSCLMSLRPNQIMRETGLSTWTLATLGFYGVDGHTRLLEAHIGRFAPPRVVVYHVSYWTLKYTKQPQWYQRYLDWLKRVEGRTDGSNAERIRTWLPSLAYREVSRNWLVPETVKVGFLDEPRGGHTSDNRTRKELLEKRGALEEPGVGVWPKAPEVPFGLSEESARALERLFQRAKHHGFGVLVVMEPLPKIAATPNNLAGIEQLQTDLEKLARSHRHVRIADPVVTFLPNDVCQSVTHVLEKGAQQNTARLIEHIGRCEDLMRPLSPKH</sequence>
<evidence type="ECO:0000313" key="2">
    <source>
        <dbReference type="EMBL" id="KKL90782.1"/>
    </source>
</evidence>
<accession>A0A0F9IUM5</accession>
<reference evidence="2" key="1">
    <citation type="journal article" date="2015" name="Nature">
        <title>Complex archaea that bridge the gap between prokaryotes and eukaryotes.</title>
        <authorList>
            <person name="Spang A."/>
            <person name="Saw J.H."/>
            <person name="Jorgensen S.L."/>
            <person name="Zaremba-Niedzwiedzka K."/>
            <person name="Martijn J."/>
            <person name="Lind A.E."/>
            <person name="van Eijk R."/>
            <person name="Schleper C."/>
            <person name="Guy L."/>
            <person name="Ettema T.J."/>
        </authorList>
    </citation>
    <scope>NUCLEOTIDE SEQUENCE</scope>
</reference>
<evidence type="ECO:0000256" key="1">
    <source>
        <dbReference type="SAM" id="Phobius"/>
    </source>
</evidence>
<gene>
    <name evidence="2" type="ORF">LCGC14_1901250</name>
</gene>
<feature type="transmembrane region" description="Helical" evidence="1">
    <location>
        <begin position="20"/>
        <end position="41"/>
    </location>
</feature>
<keyword evidence="1" id="KW-1133">Transmembrane helix</keyword>
<organism evidence="2">
    <name type="scientific">marine sediment metagenome</name>
    <dbReference type="NCBI Taxonomy" id="412755"/>
    <lineage>
        <taxon>unclassified sequences</taxon>
        <taxon>metagenomes</taxon>
        <taxon>ecological metagenomes</taxon>
    </lineage>
</organism>
<dbReference type="AlphaFoldDB" id="A0A0F9IUM5"/>
<protein>
    <submittedName>
        <fullName evidence="2">Uncharacterized protein</fullName>
    </submittedName>
</protein>
<keyword evidence="1" id="KW-0472">Membrane</keyword>
<proteinExistence type="predicted"/>
<keyword evidence="1" id="KW-0812">Transmembrane</keyword>
<dbReference type="EMBL" id="LAZR01019917">
    <property type="protein sequence ID" value="KKL90782.1"/>
    <property type="molecule type" value="Genomic_DNA"/>
</dbReference>